<proteinExistence type="predicted"/>
<dbReference type="Proteomes" id="UP000887564">
    <property type="component" value="Unplaced"/>
</dbReference>
<accession>A0A914RJL6</accession>
<name>A0A914RJL6_PAREQ</name>
<evidence type="ECO:0000313" key="1">
    <source>
        <dbReference type="Proteomes" id="UP000887564"/>
    </source>
</evidence>
<sequence>MAMYALRNETKIRRDLVWKIPAGGRPIRPIRAHHLACDPAQIVPQMPANALPPPMPRAVFEDCTLDNRVNLSMEDQVVN</sequence>
<organism evidence="1 2">
    <name type="scientific">Parascaris equorum</name>
    <name type="common">Equine roundworm</name>
    <dbReference type="NCBI Taxonomy" id="6256"/>
    <lineage>
        <taxon>Eukaryota</taxon>
        <taxon>Metazoa</taxon>
        <taxon>Ecdysozoa</taxon>
        <taxon>Nematoda</taxon>
        <taxon>Chromadorea</taxon>
        <taxon>Rhabditida</taxon>
        <taxon>Spirurina</taxon>
        <taxon>Ascaridomorpha</taxon>
        <taxon>Ascaridoidea</taxon>
        <taxon>Ascarididae</taxon>
        <taxon>Parascaris</taxon>
    </lineage>
</organism>
<evidence type="ECO:0000313" key="2">
    <source>
        <dbReference type="WBParaSite" id="PEQ_0000497201-mRNA-1"/>
    </source>
</evidence>
<keyword evidence="1" id="KW-1185">Reference proteome</keyword>
<dbReference type="WBParaSite" id="PEQ_0000497201-mRNA-1">
    <property type="protein sequence ID" value="PEQ_0000497201-mRNA-1"/>
    <property type="gene ID" value="PEQ_0000497201"/>
</dbReference>
<protein>
    <submittedName>
        <fullName evidence="2">Uncharacterized protein</fullName>
    </submittedName>
</protein>
<dbReference type="AlphaFoldDB" id="A0A914RJL6"/>
<reference evidence="2" key="1">
    <citation type="submission" date="2022-11" db="UniProtKB">
        <authorList>
            <consortium name="WormBaseParasite"/>
        </authorList>
    </citation>
    <scope>IDENTIFICATION</scope>
</reference>